<dbReference type="NCBIfam" id="NF001756">
    <property type="entry name" value="PRK00484.1"/>
    <property type="match status" value="1"/>
</dbReference>
<dbReference type="InterPro" id="IPR002313">
    <property type="entry name" value="Lys-tRNA-ligase_II"/>
</dbReference>
<dbReference type="InterPro" id="IPR012340">
    <property type="entry name" value="NA-bd_OB-fold"/>
</dbReference>
<dbReference type="CDD" id="cd04322">
    <property type="entry name" value="LysRS_N"/>
    <property type="match status" value="1"/>
</dbReference>
<dbReference type="InterPro" id="IPR044136">
    <property type="entry name" value="Lys-tRNA-ligase_II_N"/>
</dbReference>
<dbReference type="InterPro" id="IPR004365">
    <property type="entry name" value="NA-bd_OB_tRNA"/>
</dbReference>
<dbReference type="Gene3D" id="3.30.930.10">
    <property type="entry name" value="Bira Bifunctional Protein, Domain 2"/>
    <property type="match status" value="1"/>
</dbReference>
<dbReference type="CDD" id="cd00775">
    <property type="entry name" value="LysRS_core"/>
    <property type="match status" value="1"/>
</dbReference>
<dbReference type="InterPro" id="IPR004364">
    <property type="entry name" value="Aa-tRNA-synt_II"/>
</dbReference>
<dbReference type="InterPro" id="IPR018149">
    <property type="entry name" value="Lys-tRNA-synth_II_C"/>
</dbReference>
<evidence type="ECO:0000256" key="10">
    <source>
        <dbReference type="RuleBase" id="RU003748"/>
    </source>
</evidence>
<dbReference type="FunFam" id="2.40.50.140:FF:000050">
    <property type="entry name" value="Lysine--tRNA ligase"/>
    <property type="match status" value="1"/>
</dbReference>
<feature type="compositionally biased region" description="Low complexity" evidence="11">
    <location>
        <begin position="72"/>
        <end position="97"/>
    </location>
</feature>
<dbReference type="GO" id="GO:0006430">
    <property type="term" value="P:lysyl-tRNA aminoacylation"/>
    <property type="evidence" value="ECO:0007669"/>
    <property type="project" value="InterPro"/>
</dbReference>
<evidence type="ECO:0000256" key="11">
    <source>
        <dbReference type="SAM" id="MobiDB-lite"/>
    </source>
</evidence>
<evidence type="ECO:0000256" key="7">
    <source>
        <dbReference type="ARBA" id="ARBA00022917"/>
    </source>
</evidence>
<dbReference type="PROSITE" id="PS50862">
    <property type="entry name" value="AA_TRNA_LIGASE_II"/>
    <property type="match status" value="1"/>
</dbReference>
<evidence type="ECO:0000256" key="2">
    <source>
        <dbReference type="ARBA" id="ARBA00008226"/>
    </source>
</evidence>
<dbReference type="PRINTS" id="PR00982">
    <property type="entry name" value="TRNASYNTHLYS"/>
</dbReference>
<evidence type="ECO:0000256" key="8">
    <source>
        <dbReference type="ARBA" id="ARBA00023146"/>
    </source>
</evidence>
<dbReference type="PANTHER" id="PTHR42918">
    <property type="entry name" value="LYSYL-TRNA SYNTHETASE"/>
    <property type="match status" value="1"/>
</dbReference>
<evidence type="ECO:0000313" key="14">
    <source>
        <dbReference type="Proteomes" id="UP000521872"/>
    </source>
</evidence>
<feature type="compositionally biased region" description="Basic and acidic residues" evidence="11">
    <location>
        <begin position="46"/>
        <end position="63"/>
    </location>
</feature>
<dbReference type="EC" id="6.1.1.6" evidence="10"/>
<dbReference type="PIRSF" id="PIRSF039101">
    <property type="entry name" value="LysRS2"/>
    <property type="match status" value="1"/>
</dbReference>
<dbReference type="GO" id="GO:0005524">
    <property type="term" value="F:ATP binding"/>
    <property type="evidence" value="ECO:0007669"/>
    <property type="project" value="UniProtKB-KW"/>
</dbReference>
<dbReference type="Gene3D" id="2.40.50.140">
    <property type="entry name" value="Nucleic acid-binding proteins"/>
    <property type="match status" value="1"/>
</dbReference>
<dbReference type="InterPro" id="IPR045864">
    <property type="entry name" value="aa-tRNA-synth_II/BPL/LPL"/>
</dbReference>
<dbReference type="AlphaFoldDB" id="A0A8H4R2W9"/>
<keyword evidence="3" id="KW-0963">Cytoplasm</keyword>
<dbReference type="Pfam" id="PF00152">
    <property type="entry name" value="tRNA-synt_2"/>
    <property type="match status" value="1"/>
</dbReference>
<keyword evidence="7" id="KW-0648">Protein biosynthesis</keyword>
<reference evidence="13 14" key="1">
    <citation type="submission" date="2019-12" db="EMBL/GenBank/DDBJ databases">
        <authorList>
            <person name="Floudas D."/>
            <person name="Bentzer J."/>
            <person name="Ahren D."/>
            <person name="Johansson T."/>
            <person name="Persson P."/>
            <person name="Tunlid A."/>
        </authorList>
    </citation>
    <scope>NUCLEOTIDE SEQUENCE [LARGE SCALE GENOMIC DNA]</scope>
    <source>
        <strain evidence="13 14">CBS 102.39</strain>
    </source>
</reference>
<comment type="caution">
    <text evidence="13">The sequence shown here is derived from an EMBL/GenBank/DDBJ whole genome shotgun (WGS) entry which is preliminary data.</text>
</comment>
<evidence type="ECO:0000256" key="5">
    <source>
        <dbReference type="ARBA" id="ARBA00022741"/>
    </source>
</evidence>
<evidence type="ECO:0000256" key="6">
    <source>
        <dbReference type="ARBA" id="ARBA00022840"/>
    </source>
</evidence>
<sequence>MQSLRSLSFLKSALRPCHHFHRVQRIPVPLSRNMASTTPEATAAGTHKDPVTGEMISKQELKRREKQRAKGAAKASKAAAAPAPASGAGAKAAAGPSDADLNPNQYYEMRSRQILALKESQNPPPYPHKFHVSRSLTSFIKDYGGEGVIPDGTKLDSIESLAGRIHNIRPSGTKLIFYDLHGEGVKVQILATQQDAKDPESFVSTHEHFKRGDIVGVTGYPSRTKKGELSITPLTMQLLAPNLHQLPSGHFGLKDQETRYRKRYLDLIINDSTRKLFVTRSRILNYVRRFLDNLGFMEVETPMMSMLAGGATAKPFITHHNDLDLDLYLRIAPELYLKELVVGGLDRVYEIGRVFRNEGIDLTHNPEFTICEFYMAYADMTDLMEITEAMLEGMVKYLTGGKTTITYHPDGNKGVEGAREVVLDFKRPWKRYDMIETLEEKLGVKFPPGDQLHTEETNKFLRELCVKHNVDCSEPRTNARMLDKLVGEFIEPLCVSPAFIVGHPQVMSPLAKWHRSRPGLCERFEGFMCGKEFCNAYTELNDPFEQRLRFEEQTRQKDQGDEEAQGIDETFIDALEHGLPPTGGWGLGIDRLVMFLTDSNNIKEVLLFPAMKPDVAAPPPAAVPGGHPLGQSGQV</sequence>
<feature type="domain" description="Aminoacyl-transfer RNA synthetases class-II family profile" evidence="12">
    <location>
        <begin position="277"/>
        <end position="613"/>
    </location>
</feature>
<dbReference type="HAMAP" id="MF_00252">
    <property type="entry name" value="Lys_tRNA_synth_class2"/>
    <property type="match status" value="1"/>
</dbReference>
<dbReference type="PANTHER" id="PTHR42918:SF9">
    <property type="entry name" value="LYSINE--TRNA LIGASE"/>
    <property type="match status" value="1"/>
</dbReference>
<dbReference type="SUPFAM" id="SSF55681">
    <property type="entry name" value="Class II aaRS and biotin synthetases"/>
    <property type="match status" value="1"/>
</dbReference>
<evidence type="ECO:0000259" key="12">
    <source>
        <dbReference type="PROSITE" id="PS50862"/>
    </source>
</evidence>
<dbReference type="Pfam" id="PF01336">
    <property type="entry name" value="tRNA_anti-codon"/>
    <property type="match status" value="1"/>
</dbReference>
<dbReference type="NCBIfam" id="TIGR00499">
    <property type="entry name" value="lysS_bact"/>
    <property type="match status" value="1"/>
</dbReference>
<comment type="catalytic activity">
    <reaction evidence="9 10">
        <text>tRNA(Lys) + L-lysine + ATP = L-lysyl-tRNA(Lys) + AMP + diphosphate</text>
        <dbReference type="Rhea" id="RHEA:20792"/>
        <dbReference type="Rhea" id="RHEA-COMP:9696"/>
        <dbReference type="Rhea" id="RHEA-COMP:9697"/>
        <dbReference type="ChEBI" id="CHEBI:30616"/>
        <dbReference type="ChEBI" id="CHEBI:32551"/>
        <dbReference type="ChEBI" id="CHEBI:33019"/>
        <dbReference type="ChEBI" id="CHEBI:78442"/>
        <dbReference type="ChEBI" id="CHEBI:78529"/>
        <dbReference type="ChEBI" id="CHEBI:456215"/>
        <dbReference type="EC" id="6.1.1.6"/>
    </reaction>
</comment>
<keyword evidence="4" id="KW-0436">Ligase</keyword>
<dbReference type="InterPro" id="IPR006195">
    <property type="entry name" value="aa-tRNA-synth_II"/>
</dbReference>
<keyword evidence="5" id="KW-0547">Nucleotide-binding</keyword>
<evidence type="ECO:0000256" key="1">
    <source>
        <dbReference type="ARBA" id="ARBA00004496"/>
    </source>
</evidence>
<name>A0A8H4R2W9_9AGAR</name>
<keyword evidence="14" id="KW-1185">Reference proteome</keyword>
<proteinExistence type="inferred from homology"/>
<protein>
    <recommendedName>
        <fullName evidence="10">Lysine--tRNA ligase</fullName>
        <ecNumber evidence="10">6.1.1.6</ecNumber>
    </recommendedName>
    <alternativeName>
        <fullName evidence="10">Lysyl-tRNA synthetase</fullName>
    </alternativeName>
</protein>
<dbReference type="InterPro" id="IPR034762">
    <property type="entry name" value="Lys-tRNA-ligase_II_bac/euk"/>
</dbReference>
<dbReference type="GO" id="GO:0000049">
    <property type="term" value="F:tRNA binding"/>
    <property type="evidence" value="ECO:0007669"/>
    <property type="project" value="TreeGrafter"/>
</dbReference>
<evidence type="ECO:0000256" key="9">
    <source>
        <dbReference type="ARBA" id="ARBA00048573"/>
    </source>
</evidence>
<accession>A0A8H4R2W9</accession>
<keyword evidence="8" id="KW-0030">Aminoacyl-tRNA synthetase</keyword>
<evidence type="ECO:0000256" key="3">
    <source>
        <dbReference type="ARBA" id="ARBA00022490"/>
    </source>
</evidence>
<dbReference type="Proteomes" id="UP000521872">
    <property type="component" value="Unassembled WGS sequence"/>
</dbReference>
<dbReference type="EMBL" id="JAACJL010000015">
    <property type="protein sequence ID" value="KAF4620812.1"/>
    <property type="molecule type" value="Genomic_DNA"/>
</dbReference>
<keyword evidence="6" id="KW-0067">ATP-binding</keyword>
<gene>
    <name evidence="13" type="ORF">D9613_000049</name>
</gene>
<feature type="region of interest" description="Disordered" evidence="11">
    <location>
        <begin position="37"/>
        <end position="103"/>
    </location>
</feature>
<evidence type="ECO:0000313" key="13">
    <source>
        <dbReference type="EMBL" id="KAF4620812.1"/>
    </source>
</evidence>
<dbReference type="SUPFAM" id="SSF50249">
    <property type="entry name" value="Nucleic acid-binding proteins"/>
    <property type="match status" value="1"/>
</dbReference>
<organism evidence="13 14">
    <name type="scientific">Agrocybe pediades</name>
    <dbReference type="NCBI Taxonomy" id="84607"/>
    <lineage>
        <taxon>Eukaryota</taxon>
        <taxon>Fungi</taxon>
        <taxon>Dikarya</taxon>
        <taxon>Basidiomycota</taxon>
        <taxon>Agaricomycotina</taxon>
        <taxon>Agaricomycetes</taxon>
        <taxon>Agaricomycetidae</taxon>
        <taxon>Agaricales</taxon>
        <taxon>Agaricineae</taxon>
        <taxon>Strophariaceae</taxon>
        <taxon>Agrocybe</taxon>
    </lineage>
</organism>
<evidence type="ECO:0000256" key="4">
    <source>
        <dbReference type="ARBA" id="ARBA00022598"/>
    </source>
</evidence>
<comment type="similarity">
    <text evidence="2">Belongs to the class-II aminoacyl-tRNA synthetase family.</text>
</comment>
<dbReference type="FunFam" id="3.30.930.10:FF:000238">
    <property type="entry name" value="Lysine--tRNA ligase"/>
    <property type="match status" value="1"/>
</dbReference>
<comment type="subcellular location">
    <subcellularLocation>
        <location evidence="1">Cytoplasm</location>
    </subcellularLocation>
</comment>
<dbReference type="GO" id="GO:0004824">
    <property type="term" value="F:lysine-tRNA ligase activity"/>
    <property type="evidence" value="ECO:0007669"/>
    <property type="project" value="UniProtKB-EC"/>
</dbReference>
<dbReference type="GO" id="GO:0005829">
    <property type="term" value="C:cytosol"/>
    <property type="evidence" value="ECO:0007669"/>
    <property type="project" value="TreeGrafter"/>
</dbReference>